<reference evidence="4" key="1">
    <citation type="journal article" date="2019" name="Int. J. Syst. Evol. Microbiol.">
        <title>The Global Catalogue of Microorganisms (GCM) 10K type strain sequencing project: providing services to taxonomists for standard genome sequencing and annotation.</title>
        <authorList>
            <consortium name="The Broad Institute Genomics Platform"/>
            <consortium name="The Broad Institute Genome Sequencing Center for Infectious Disease"/>
            <person name="Wu L."/>
            <person name="Ma J."/>
        </authorList>
    </citation>
    <scope>NUCLEOTIDE SEQUENCE [LARGE SCALE GENOMIC DNA]</scope>
    <source>
        <strain evidence="4">JCM 9371</strain>
    </source>
</reference>
<evidence type="ECO:0000259" key="2">
    <source>
        <dbReference type="Pfam" id="PF13569"/>
    </source>
</evidence>
<gene>
    <name evidence="3" type="ORF">ACFQZM_18365</name>
</gene>
<dbReference type="RefSeq" id="WP_131759910.1">
    <property type="nucleotide sequence ID" value="NZ_CAACUY010000095.1"/>
</dbReference>
<keyword evidence="4" id="KW-1185">Reference proteome</keyword>
<name>A0ABW2XL26_9ACTN</name>
<dbReference type="Proteomes" id="UP001597063">
    <property type="component" value="Unassembled WGS sequence"/>
</dbReference>
<accession>A0ABW2XL26</accession>
<comment type="caution">
    <text evidence="3">The sequence shown here is derived from an EMBL/GenBank/DDBJ whole genome shotgun (WGS) entry which is preliminary data.</text>
</comment>
<protein>
    <submittedName>
        <fullName evidence="3">DUF4132 domain-containing protein</fullName>
    </submittedName>
</protein>
<evidence type="ECO:0000313" key="4">
    <source>
        <dbReference type="Proteomes" id="UP001597063"/>
    </source>
</evidence>
<sequence>MSDHRPSPPDEDVLVLPAEARRALHPRRGGASGEPVTVEPAAAARIRGIVDGLWPDASALRATIAGLPEWAERAERYRAGEADPAGAAAVMTALVLRSPTLSSSDAAARHRFPDARDQSEFVDAWAGEHGLAFAACALVELGTIAARAIGGRGVRLRLRDGGELRVAPEAARRMRSLLATADDAAYRDAIGQLAGHRRTREQMALVSYLVPTRQDWLDECLQTSTPADEPNWWFLRHALSTPKHLATPGVLSPGSCPEGLLVTLADAAGEDALPLFLTTLDHGRLNAAERRRLLDVIALMPFDGAFQALIDRASRKYVLPALITAASRFPARALRLLPPAASRSRPIAALLTDHVRAHPDTVAALAPGLPTASRTIVTAAAASGTRVPEAGPDGLPRLLTEPPWTRPRKPARPIVVTDLAPPTTRRTAWALGEREAWATPYLPPGAHRYPAATDWPAVIEEYRAGRLTYAGLFAQGPEEWIRPLLAEWTEHDAWHAGDLPWLRHMAGRFGLDALPVLLNAAQVNPAGCGQVLVPFLDAGIAELMARWLARTKAARQAAVSWFGRHGVHAVPLLVPAALGRSGPSRRQAEAALRLLAADLGAEDVAHAARGLGEEAANAVEALVMADPLTLPPARVPKLPEWANPALLRQILLRGRERALPTAATGHVLTMLAMSKPGEPYAGISALQKACDPPSLAEFAWALFQRWERHGAPAKDSWALDQLGLLGDDATALRLAPVIRAWPGDGGHQKAVRGLDALAAIGTDIALVQLHGIAEHVRFKGLRARARDRITLIATARGLTPDRLADRLVPDFGLDADGSMTLDYGPRRFTVGFDETLEPFVIGDDGRRRTTLPKPAAGDDAALAAAAHQRFSAMRKVARTAAAEQIRRLERAMVTLRPWSVDEFIALFVRHPVAWHIARRLVWLAEDGRSGEHASRTATAFRLAEDRTPADVDDRAFPLPETATVRIAHPLDLDDGLPAWQELLDDYEILQPFPQLRRPTYALTEDEARADRLTRFEGVTARSAGVLALRHRGWERDNPATVHRPLPDGRLVMIDLSPGLYVAEMEEIPHQELRSVRLADRAAGAAPRRFGDLDPVTASEIIADLTALTGA</sequence>
<feature type="region of interest" description="Disordered" evidence="1">
    <location>
        <begin position="383"/>
        <end position="403"/>
    </location>
</feature>
<proteinExistence type="predicted"/>
<evidence type="ECO:0000313" key="3">
    <source>
        <dbReference type="EMBL" id="MFD0686472.1"/>
    </source>
</evidence>
<feature type="domain" description="DUF4132" evidence="2">
    <location>
        <begin position="845"/>
        <end position="1033"/>
    </location>
</feature>
<organism evidence="3 4">
    <name type="scientific">Actinomadura fibrosa</name>
    <dbReference type="NCBI Taxonomy" id="111802"/>
    <lineage>
        <taxon>Bacteria</taxon>
        <taxon>Bacillati</taxon>
        <taxon>Actinomycetota</taxon>
        <taxon>Actinomycetes</taxon>
        <taxon>Streptosporangiales</taxon>
        <taxon>Thermomonosporaceae</taxon>
        <taxon>Actinomadura</taxon>
    </lineage>
</organism>
<dbReference type="Pfam" id="PF13569">
    <property type="entry name" value="DUF4132"/>
    <property type="match status" value="1"/>
</dbReference>
<evidence type="ECO:0000256" key="1">
    <source>
        <dbReference type="SAM" id="MobiDB-lite"/>
    </source>
</evidence>
<dbReference type="EMBL" id="JBHTGP010000010">
    <property type="protein sequence ID" value="MFD0686472.1"/>
    <property type="molecule type" value="Genomic_DNA"/>
</dbReference>
<dbReference type="InterPro" id="IPR025406">
    <property type="entry name" value="DUF4132"/>
</dbReference>